<dbReference type="Proteomes" id="UP001250538">
    <property type="component" value="Unassembled WGS sequence"/>
</dbReference>
<dbReference type="InterPro" id="IPR050249">
    <property type="entry name" value="Pseudomonas-type_ThrB"/>
</dbReference>
<gene>
    <name evidence="3" type="ORF">RQP50_14640</name>
</gene>
<evidence type="ECO:0000256" key="1">
    <source>
        <dbReference type="ARBA" id="ARBA00038240"/>
    </source>
</evidence>
<dbReference type="PANTHER" id="PTHR21064">
    <property type="entry name" value="AMINOGLYCOSIDE PHOSPHOTRANSFERASE DOMAIN-CONTAINING PROTEIN-RELATED"/>
    <property type="match status" value="1"/>
</dbReference>
<name>A0AAJ2N2F9_9BACL</name>
<feature type="domain" description="Aminoglycoside phosphotransferase" evidence="2">
    <location>
        <begin position="48"/>
        <end position="269"/>
    </location>
</feature>
<dbReference type="RefSeq" id="WP_315745853.1">
    <property type="nucleotide sequence ID" value="NZ_JAVYAA010000003.1"/>
</dbReference>
<dbReference type="GO" id="GO:0019202">
    <property type="term" value="F:amino acid kinase activity"/>
    <property type="evidence" value="ECO:0007669"/>
    <property type="project" value="TreeGrafter"/>
</dbReference>
<dbReference type="PANTHER" id="PTHR21064:SF6">
    <property type="entry name" value="AMINOGLYCOSIDE PHOSPHOTRANSFERASE DOMAIN-CONTAINING PROTEIN"/>
    <property type="match status" value="1"/>
</dbReference>
<accession>A0AAJ2N2F9</accession>
<comment type="similarity">
    <text evidence="1">Belongs to the pseudomonas-type ThrB family.</text>
</comment>
<protein>
    <submittedName>
        <fullName evidence="3">Phosphotransferase</fullName>
    </submittedName>
</protein>
<evidence type="ECO:0000313" key="4">
    <source>
        <dbReference type="Proteomes" id="UP001250538"/>
    </source>
</evidence>
<dbReference type="EMBL" id="JAVYAA010000003">
    <property type="protein sequence ID" value="MDT8977473.1"/>
    <property type="molecule type" value="Genomic_DNA"/>
</dbReference>
<evidence type="ECO:0000259" key="2">
    <source>
        <dbReference type="Pfam" id="PF01636"/>
    </source>
</evidence>
<dbReference type="InterPro" id="IPR002575">
    <property type="entry name" value="Aminoglycoside_PTrfase"/>
</dbReference>
<proteinExistence type="inferred from homology"/>
<organism evidence="3 4">
    <name type="scientific">Paenibacillus suaedae</name>
    <dbReference type="NCBI Taxonomy" id="3077233"/>
    <lineage>
        <taxon>Bacteria</taxon>
        <taxon>Bacillati</taxon>
        <taxon>Bacillota</taxon>
        <taxon>Bacilli</taxon>
        <taxon>Bacillales</taxon>
        <taxon>Paenibacillaceae</taxon>
        <taxon>Paenibacillus</taxon>
    </lineage>
</organism>
<dbReference type="SUPFAM" id="SSF56112">
    <property type="entry name" value="Protein kinase-like (PK-like)"/>
    <property type="match status" value="1"/>
</dbReference>
<dbReference type="Gene3D" id="3.90.1200.10">
    <property type="match status" value="1"/>
</dbReference>
<dbReference type="InterPro" id="IPR011009">
    <property type="entry name" value="Kinase-like_dom_sf"/>
</dbReference>
<comment type="caution">
    <text evidence="3">The sequence shown here is derived from an EMBL/GenBank/DDBJ whole genome shotgun (WGS) entry which is preliminary data.</text>
</comment>
<sequence length="349" mass="40032">MISFFQFDTNEEKHVLLARARNVALNAIQKYDIAWKKIQFIQLSDTITYMIEATPQERYLMRIHSDRCSRDEIASELAFLQMLHHSTELTVPTGVASKDGSYVIEVETETGYCRPDVTLMRWVEGEHAMALTDSQAYRTGTMMARLHEEAAHYVPSSDFTRPAWGIDSFRKEFKKLERYYPRFLAEQGWDLYQAAADKVIAQVAGMERSADTYGLIHADLHTGNVVYTGEEPRPIDFGRCGYGYYLYDMAGALLGLGVKQRKQFIAGYENVKKLSSGYIQQVECFFIMFMIENYCHHAANPEETENLKSEQVFAQTYLHAFLQDSSFLFRRVDPVQIGSPVNPVNITSH</sequence>
<dbReference type="Pfam" id="PF01636">
    <property type="entry name" value="APH"/>
    <property type="match status" value="1"/>
</dbReference>
<evidence type="ECO:0000313" key="3">
    <source>
        <dbReference type="EMBL" id="MDT8977473.1"/>
    </source>
</evidence>
<dbReference type="AlphaFoldDB" id="A0AAJ2N2F9"/>
<keyword evidence="4" id="KW-1185">Reference proteome</keyword>
<reference evidence="4" key="1">
    <citation type="submission" date="2023-09" db="EMBL/GenBank/DDBJ databases">
        <title>Paenibacillus sp. chi10 Genome sequencing and assembly.</title>
        <authorList>
            <person name="Kim I."/>
        </authorList>
    </citation>
    <scope>NUCLEOTIDE SEQUENCE [LARGE SCALE GENOMIC DNA]</scope>
    <source>
        <strain evidence="4">chi10</strain>
    </source>
</reference>
<dbReference type="Gene3D" id="3.30.200.20">
    <property type="entry name" value="Phosphorylase Kinase, domain 1"/>
    <property type="match status" value="1"/>
</dbReference>